<protein>
    <submittedName>
        <fullName evidence="2">Uncharacterized protein</fullName>
    </submittedName>
</protein>
<keyword evidence="1" id="KW-0472">Membrane</keyword>
<keyword evidence="3" id="KW-1185">Reference proteome</keyword>
<evidence type="ECO:0000313" key="2">
    <source>
        <dbReference type="EMBL" id="CAI2383305.1"/>
    </source>
</evidence>
<evidence type="ECO:0000313" key="3">
    <source>
        <dbReference type="Proteomes" id="UP001295684"/>
    </source>
</evidence>
<feature type="transmembrane region" description="Helical" evidence="1">
    <location>
        <begin position="61"/>
        <end position="83"/>
    </location>
</feature>
<evidence type="ECO:0000256" key="1">
    <source>
        <dbReference type="SAM" id="Phobius"/>
    </source>
</evidence>
<keyword evidence="1" id="KW-1133">Transmembrane helix</keyword>
<gene>
    <name evidence="2" type="ORF">ECRASSUSDP1_LOCUS24802</name>
</gene>
<dbReference type="EMBL" id="CAMPGE010025562">
    <property type="protein sequence ID" value="CAI2383305.1"/>
    <property type="molecule type" value="Genomic_DNA"/>
</dbReference>
<dbReference type="Proteomes" id="UP001295684">
    <property type="component" value="Unassembled WGS sequence"/>
</dbReference>
<reference evidence="2" key="1">
    <citation type="submission" date="2023-07" db="EMBL/GenBank/DDBJ databases">
        <authorList>
            <consortium name="AG Swart"/>
            <person name="Singh M."/>
            <person name="Singh A."/>
            <person name="Seah K."/>
            <person name="Emmerich C."/>
        </authorList>
    </citation>
    <scope>NUCLEOTIDE SEQUENCE</scope>
    <source>
        <strain evidence="2">DP1</strain>
    </source>
</reference>
<sequence>MVVCVVYATNDTGDAHSYYSDDEMHEIKPLFFEVWYDGICDFFDSIFVMYGLQEIPFYLKYLTWANIVALPFIFVVVVVYRLFFKGKDDKDKKDKKEKETTKID</sequence>
<organism evidence="2 3">
    <name type="scientific">Euplotes crassus</name>
    <dbReference type="NCBI Taxonomy" id="5936"/>
    <lineage>
        <taxon>Eukaryota</taxon>
        <taxon>Sar</taxon>
        <taxon>Alveolata</taxon>
        <taxon>Ciliophora</taxon>
        <taxon>Intramacronucleata</taxon>
        <taxon>Spirotrichea</taxon>
        <taxon>Hypotrichia</taxon>
        <taxon>Euplotida</taxon>
        <taxon>Euplotidae</taxon>
        <taxon>Moneuplotes</taxon>
    </lineage>
</organism>
<proteinExistence type="predicted"/>
<comment type="caution">
    <text evidence="2">The sequence shown here is derived from an EMBL/GenBank/DDBJ whole genome shotgun (WGS) entry which is preliminary data.</text>
</comment>
<accession>A0AAD1Y3G5</accession>
<dbReference type="AlphaFoldDB" id="A0AAD1Y3G5"/>
<keyword evidence="1" id="KW-0812">Transmembrane</keyword>
<name>A0AAD1Y3G5_EUPCR</name>